<name>A0A6L2MSQ6_TANCI</name>
<dbReference type="EMBL" id="BKCJ010007072">
    <property type="protein sequence ID" value="GEU75385.1"/>
    <property type="molecule type" value="Genomic_DNA"/>
</dbReference>
<proteinExistence type="predicted"/>
<comment type="caution">
    <text evidence="2">The sequence shown here is derived from an EMBL/GenBank/DDBJ whole genome shotgun (WGS) entry which is preliminary data.</text>
</comment>
<feature type="compositionally biased region" description="Basic and acidic residues" evidence="1">
    <location>
        <begin position="183"/>
        <end position="197"/>
    </location>
</feature>
<dbReference type="AlphaFoldDB" id="A0A6L2MSQ6"/>
<feature type="compositionally biased region" description="Polar residues" evidence="1">
    <location>
        <begin position="169"/>
        <end position="182"/>
    </location>
</feature>
<evidence type="ECO:0000313" key="2">
    <source>
        <dbReference type="EMBL" id="GEU75385.1"/>
    </source>
</evidence>
<feature type="compositionally biased region" description="Polar residues" evidence="1">
    <location>
        <begin position="76"/>
        <end position="86"/>
    </location>
</feature>
<evidence type="ECO:0000256" key="1">
    <source>
        <dbReference type="SAM" id="MobiDB-lite"/>
    </source>
</evidence>
<sequence length="203" mass="22244">MMPSWQSTLKHIQSKAQIKFDDGNEKINAVLTKSKLVLITVARPFTASVLKPHVPRPRQAKTIVTTPHSPPRRTINRSPSPKTNNFPPKVTAAKAPMVNAVKGNWDKGVINSRCSRHMIGNMSNLSDFEELNGRYVAFGGNPKGGKISGKGSGPTWLFDIDTLTKTMNYQPVTAGNQSNPSTKNHDDKTKREAKGKNPVESST</sequence>
<protein>
    <submittedName>
        <fullName evidence="2">Uncharacterized protein</fullName>
    </submittedName>
</protein>
<feature type="region of interest" description="Disordered" evidence="1">
    <location>
        <begin position="169"/>
        <end position="203"/>
    </location>
</feature>
<organism evidence="2">
    <name type="scientific">Tanacetum cinerariifolium</name>
    <name type="common">Dalmatian daisy</name>
    <name type="synonym">Chrysanthemum cinerariifolium</name>
    <dbReference type="NCBI Taxonomy" id="118510"/>
    <lineage>
        <taxon>Eukaryota</taxon>
        <taxon>Viridiplantae</taxon>
        <taxon>Streptophyta</taxon>
        <taxon>Embryophyta</taxon>
        <taxon>Tracheophyta</taxon>
        <taxon>Spermatophyta</taxon>
        <taxon>Magnoliopsida</taxon>
        <taxon>eudicotyledons</taxon>
        <taxon>Gunneridae</taxon>
        <taxon>Pentapetalae</taxon>
        <taxon>asterids</taxon>
        <taxon>campanulids</taxon>
        <taxon>Asterales</taxon>
        <taxon>Asteraceae</taxon>
        <taxon>Asteroideae</taxon>
        <taxon>Anthemideae</taxon>
        <taxon>Anthemidinae</taxon>
        <taxon>Tanacetum</taxon>
    </lineage>
</organism>
<feature type="region of interest" description="Disordered" evidence="1">
    <location>
        <begin position="64"/>
        <end position="88"/>
    </location>
</feature>
<reference evidence="2" key="1">
    <citation type="journal article" date="2019" name="Sci. Rep.">
        <title>Draft genome of Tanacetum cinerariifolium, the natural source of mosquito coil.</title>
        <authorList>
            <person name="Yamashiro T."/>
            <person name="Shiraishi A."/>
            <person name="Satake H."/>
            <person name="Nakayama K."/>
        </authorList>
    </citation>
    <scope>NUCLEOTIDE SEQUENCE</scope>
</reference>
<accession>A0A6L2MSQ6</accession>
<gene>
    <name evidence="2" type="ORF">Tci_047363</name>
</gene>